<evidence type="ECO:0000313" key="1">
    <source>
        <dbReference type="EMBL" id="KAJ3441050.1"/>
    </source>
</evidence>
<organism evidence="1 2">
    <name type="scientific">Anaeramoeba flamelloides</name>
    <dbReference type="NCBI Taxonomy" id="1746091"/>
    <lineage>
        <taxon>Eukaryota</taxon>
        <taxon>Metamonada</taxon>
        <taxon>Anaeramoebidae</taxon>
        <taxon>Anaeramoeba</taxon>
    </lineage>
</organism>
<protein>
    <submittedName>
        <fullName evidence="1">Uncharacterized protein</fullName>
    </submittedName>
</protein>
<comment type="caution">
    <text evidence="1">The sequence shown here is derived from an EMBL/GenBank/DDBJ whole genome shotgun (WGS) entry which is preliminary data.</text>
</comment>
<accession>A0AAV7ZIG4</accession>
<proteinExistence type="predicted"/>
<sequence length="130" mass="15325">MCFPKILPKSYSTNLPKTKTLALILKLSQSLNIASVEIITTSKRVTKILNILHDASPKKQNLKLEQNHLQDIKDEDQDEMLLINSKSWFTRWKFKYTILGQSTWKLGHKYVVHLISFLNLDHYYNIYIYL</sequence>
<dbReference type="AlphaFoldDB" id="A0AAV7ZIG4"/>
<evidence type="ECO:0000313" key="2">
    <source>
        <dbReference type="Proteomes" id="UP001146793"/>
    </source>
</evidence>
<name>A0AAV7ZIG4_9EUKA</name>
<reference evidence="1" key="1">
    <citation type="submission" date="2022-08" db="EMBL/GenBank/DDBJ databases">
        <title>Novel sulphate-reducing endosymbionts in the free-living metamonad Anaeramoeba.</title>
        <authorList>
            <person name="Jerlstrom-Hultqvist J."/>
            <person name="Cepicka I."/>
            <person name="Gallot-Lavallee L."/>
            <person name="Salas-Leiva D."/>
            <person name="Curtis B.A."/>
            <person name="Zahonova K."/>
            <person name="Pipaliya S."/>
            <person name="Dacks J."/>
            <person name="Roger A.J."/>
        </authorList>
    </citation>
    <scope>NUCLEOTIDE SEQUENCE</scope>
    <source>
        <strain evidence="1">Busselton2</strain>
    </source>
</reference>
<gene>
    <name evidence="1" type="ORF">M0812_13054</name>
</gene>
<dbReference type="EMBL" id="JANTQA010000029">
    <property type="protein sequence ID" value="KAJ3441050.1"/>
    <property type="molecule type" value="Genomic_DNA"/>
</dbReference>
<dbReference type="Proteomes" id="UP001146793">
    <property type="component" value="Unassembled WGS sequence"/>
</dbReference>